<feature type="transmembrane region" description="Helical" evidence="3">
    <location>
        <begin position="105"/>
        <end position="128"/>
    </location>
</feature>
<dbReference type="GO" id="GO:0003677">
    <property type="term" value="F:DNA binding"/>
    <property type="evidence" value="ECO:0007669"/>
    <property type="project" value="UniProtKB-KW"/>
</dbReference>
<keyword evidence="1" id="KW-0238">DNA-binding</keyword>
<evidence type="ECO:0000256" key="3">
    <source>
        <dbReference type="SAM" id="Phobius"/>
    </source>
</evidence>
<proteinExistence type="predicted"/>
<name>A0A8J6J1U1_9FIRM</name>
<dbReference type="InterPro" id="IPR001387">
    <property type="entry name" value="Cro/C1-type_HTH"/>
</dbReference>
<dbReference type="CDD" id="cd00093">
    <property type="entry name" value="HTH_XRE"/>
    <property type="match status" value="1"/>
</dbReference>
<dbReference type="InterPro" id="IPR010982">
    <property type="entry name" value="Lambda_DNA-bd_dom_sf"/>
</dbReference>
<dbReference type="Pfam" id="PF01381">
    <property type="entry name" value="HTH_3"/>
    <property type="match status" value="1"/>
</dbReference>
<keyword evidence="6" id="KW-1185">Reference proteome</keyword>
<sequence length="158" mass="17825">MELNEKLLSLRKKNKLTQAQVSETLDVSRQAISNWETGAVLPSTDNLLALSRLYQVPVDHLLNGDTDPMSVPVTEKEVDKKEEAPPEPAKPTTYSKLDMLRKHSVIILLYLFTLFLVVLISVLVTLFLTREKEPDVLDVSDLNVEYVDPATVEDGSFW</sequence>
<dbReference type="PANTHER" id="PTHR46558">
    <property type="entry name" value="TRACRIPTIONAL REGULATORY PROTEIN-RELATED-RELATED"/>
    <property type="match status" value="1"/>
</dbReference>
<keyword evidence="3" id="KW-1133">Transmembrane helix</keyword>
<evidence type="ECO:0000313" key="6">
    <source>
        <dbReference type="Proteomes" id="UP000602260"/>
    </source>
</evidence>
<dbReference type="EMBL" id="JACOPN010000001">
    <property type="protein sequence ID" value="MBC5716001.1"/>
    <property type="molecule type" value="Genomic_DNA"/>
</dbReference>
<dbReference type="Gene3D" id="1.10.260.40">
    <property type="entry name" value="lambda repressor-like DNA-binding domains"/>
    <property type="match status" value="1"/>
</dbReference>
<evidence type="ECO:0000259" key="4">
    <source>
        <dbReference type="PROSITE" id="PS50943"/>
    </source>
</evidence>
<protein>
    <submittedName>
        <fullName evidence="5">Helix-turn-helix transcriptional regulator</fullName>
    </submittedName>
</protein>
<dbReference type="RefSeq" id="WP_186877500.1">
    <property type="nucleotide sequence ID" value="NZ_JACOPN010000001.1"/>
</dbReference>
<evidence type="ECO:0000256" key="1">
    <source>
        <dbReference type="ARBA" id="ARBA00023125"/>
    </source>
</evidence>
<keyword evidence="3" id="KW-0472">Membrane</keyword>
<evidence type="ECO:0000313" key="5">
    <source>
        <dbReference type="EMBL" id="MBC5716001.1"/>
    </source>
</evidence>
<feature type="compositionally biased region" description="Basic and acidic residues" evidence="2">
    <location>
        <begin position="74"/>
        <end position="84"/>
    </location>
</feature>
<dbReference type="PROSITE" id="PS50943">
    <property type="entry name" value="HTH_CROC1"/>
    <property type="match status" value="1"/>
</dbReference>
<dbReference type="PANTHER" id="PTHR46558:SF13">
    <property type="entry name" value="HTH-TYPE TRANSCRIPTIONAL REGULATOR IMMR"/>
    <property type="match status" value="1"/>
</dbReference>
<gene>
    <name evidence="5" type="ORF">H8S55_01440</name>
</gene>
<keyword evidence="3" id="KW-0812">Transmembrane</keyword>
<accession>A0A8J6J1U1</accession>
<dbReference type="SMART" id="SM00530">
    <property type="entry name" value="HTH_XRE"/>
    <property type="match status" value="1"/>
</dbReference>
<dbReference type="Proteomes" id="UP000602260">
    <property type="component" value="Unassembled WGS sequence"/>
</dbReference>
<reference evidence="5" key="1">
    <citation type="submission" date="2020-08" db="EMBL/GenBank/DDBJ databases">
        <title>Genome public.</title>
        <authorList>
            <person name="Liu C."/>
            <person name="Sun Q."/>
        </authorList>
    </citation>
    <scope>NUCLEOTIDE SEQUENCE</scope>
    <source>
        <strain evidence="5">BX5</strain>
    </source>
</reference>
<comment type="caution">
    <text evidence="5">The sequence shown here is derived from an EMBL/GenBank/DDBJ whole genome shotgun (WGS) entry which is preliminary data.</text>
</comment>
<feature type="region of interest" description="Disordered" evidence="2">
    <location>
        <begin position="65"/>
        <end position="93"/>
    </location>
</feature>
<dbReference type="SUPFAM" id="SSF47413">
    <property type="entry name" value="lambda repressor-like DNA-binding domains"/>
    <property type="match status" value="1"/>
</dbReference>
<evidence type="ECO:0000256" key="2">
    <source>
        <dbReference type="SAM" id="MobiDB-lite"/>
    </source>
</evidence>
<organism evidence="5 6">
    <name type="scientific">Flintibacter faecis</name>
    <dbReference type="NCBI Taxonomy" id="2763047"/>
    <lineage>
        <taxon>Bacteria</taxon>
        <taxon>Bacillati</taxon>
        <taxon>Bacillota</taxon>
        <taxon>Clostridia</taxon>
        <taxon>Eubacteriales</taxon>
        <taxon>Flintibacter</taxon>
    </lineage>
</organism>
<feature type="domain" description="HTH cro/C1-type" evidence="4">
    <location>
        <begin position="7"/>
        <end position="61"/>
    </location>
</feature>
<dbReference type="AlphaFoldDB" id="A0A8J6J1U1"/>